<evidence type="ECO:0000259" key="3">
    <source>
        <dbReference type="PROSITE" id="PS51126"/>
    </source>
</evidence>
<keyword evidence="1" id="KW-0040">ANK repeat</keyword>
<dbReference type="Pfam" id="PF01843">
    <property type="entry name" value="DIL"/>
    <property type="match status" value="1"/>
</dbReference>
<feature type="region of interest" description="Disordered" evidence="2">
    <location>
        <begin position="210"/>
        <end position="259"/>
    </location>
</feature>
<dbReference type="Gene3D" id="1.25.40.20">
    <property type="entry name" value="Ankyrin repeat-containing domain"/>
    <property type="match status" value="1"/>
</dbReference>
<dbReference type="SMART" id="SM00248">
    <property type="entry name" value="ANK"/>
    <property type="match status" value="2"/>
</dbReference>
<dbReference type="InterPro" id="IPR002710">
    <property type="entry name" value="Dilute_dom"/>
</dbReference>
<feature type="compositionally biased region" description="Low complexity" evidence="2">
    <location>
        <begin position="244"/>
        <end position="254"/>
    </location>
</feature>
<feature type="compositionally biased region" description="Polar residues" evidence="2">
    <location>
        <begin position="30"/>
        <end position="44"/>
    </location>
</feature>
<gene>
    <name evidence="4" type="ORF">IWQ60_011593</name>
</gene>
<dbReference type="InterPro" id="IPR002110">
    <property type="entry name" value="Ankyrin_rpt"/>
</dbReference>
<dbReference type="SUPFAM" id="SSF48403">
    <property type="entry name" value="Ankyrin repeat"/>
    <property type="match status" value="1"/>
</dbReference>
<organism evidence="4 5">
    <name type="scientific">Tieghemiomyces parasiticus</name>
    <dbReference type="NCBI Taxonomy" id="78921"/>
    <lineage>
        <taxon>Eukaryota</taxon>
        <taxon>Fungi</taxon>
        <taxon>Fungi incertae sedis</taxon>
        <taxon>Zoopagomycota</taxon>
        <taxon>Kickxellomycotina</taxon>
        <taxon>Dimargaritomycetes</taxon>
        <taxon>Dimargaritales</taxon>
        <taxon>Dimargaritaceae</taxon>
        <taxon>Tieghemiomyces</taxon>
    </lineage>
</organism>
<dbReference type="PROSITE" id="PS50297">
    <property type="entry name" value="ANK_REP_REGION"/>
    <property type="match status" value="1"/>
</dbReference>
<feature type="repeat" description="ANK" evidence="1">
    <location>
        <begin position="148"/>
        <end position="180"/>
    </location>
</feature>
<feature type="region of interest" description="Disordered" evidence="2">
    <location>
        <begin position="1"/>
        <end position="44"/>
    </location>
</feature>
<sequence>MSSPAGLPGDKGTSRPRTPPEALRLPTDETLGQTDVSQLSVPTSPTSHFLSLLTTGLIDDEQAILTDKTLTRAEKADRVNALFARACADGQVDRVRHLWETVGQSVIDPNAPDDDGTTPLINAACFGHAAVADFLLGLDCKVDAADRFGWTALMWATNNHHDALVRLLLDAGADAAARSTGGRTALDMVQRGYTADTTQTQRVYEMIRASESHAPSRRISETSEPTSPLPPSTPQSDSLRDGEAGSSAGPEEGALLYRGPGTDGEFDWTQCQPDQMYVLAPTALPLFLDAVVTRADPARRHDANPYAKFVPANLLFLAARYACYFSTPDFLATVLAGALSAMDRRARDRPGDTALQAFWLANGTLLLYYLKRDPGLAVASVEAQGALAELLQTLYTTMVRSAAAALDAVLAPALLDFEAIPDLLSTLRFEPRPPAGRFGIPYAGQPLPSPATPRRSLFGFTRAAPEPPPPVELPSLRRSASLAARRQSVLVSRGAPPPPSGEPLNPRHVTRILSATLAVVRTCGLHPSFALSALAQLFHHLGAALFNAILLNPAYCSRTRALVVRMNLTPIEDWTRRRRLPVAALNDRHLGPVIQLLQLLQCYSGLQDLPAFIELTSKLDRLNPLHYRLVAEGYTYEVGETSVSQDVHEYICKVAEDVEELQRRPAEPLASSSPSEDGRRRPLQPPGARLSSPTLRPGSPHPRRSFQSDGSPEGRPRSPTSTGFGITLSSAPSRRAFDATSPERVTAAATPPATPGASRIYRSHHALFRPAHLYQHTATMTDFIDPDYAPPFAIPTPAELEAWWQSGGAPGEDGEVAALPDHPQGIVPIVPEEYLRELDQLIP</sequence>
<dbReference type="InterPro" id="IPR036770">
    <property type="entry name" value="Ankyrin_rpt-contain_sf"/>
</dbReference>
<dbReference type="SMART" id="SM01132">
    <property type="entry name" value="DIL"/>
    <property type="match status" value="1"/>
</dbReference>
<feature type="compositionally biased region" description="Polar residues" evidence="2">
    <location>
        <begin position="718"/>
        <end position="732"/>
    </location>
</feature>
<proteinExistence type="predicted"/>
<feature type="domain" description="Dilute" evidence="3">
    <location>
        <begin position="352"/>
        <end position="657"/>
    </location>
</feature>
<dbReference type="EMBL" id="JANBPT010001348">
    <property type="protein sequence ID" value="KAJ1908668.1"/>
    <property type="molecule type" value="Genomic_DNA"/>
</dbReference>
<accession>A0A9W8DH53</accession>
<feature type="repeat" description="ANK" evidence="1">
    <location>
        <begin position="115"/>
        <end position="147"/>
    </location>
</feature>
<protein>
    <recommendedName>
        <fullName evidence="3">Dilute domain-containing protein</fullName>
    </recommendedName>
</protein>
<dbReference type="Proteomes" id="UP001150569">
    <property type="component" value="Unassembled WGS sequence"/>
</dbReference>
<dbReference type="Pfam" id="PF12796">
    <property type="entry name" value="Ank_2"/>
    <property type="match status" value="1"/>
</dbReference>
<dbReference type="InterPro" id="IPR052072">
    <property type="entry name" value="Vascular_dev_regulator"/>
</dbReference>
<evidence type="ECO:0000256" key="1">
    <source>
        <dbReference type="PROSITE-ProRule" id="PRU00023"/>
    </source>
</evidence>
<dbReference type="GO" id="GO:0051020">
    <property type="term" value="F:GTPase binding"/>
    <property type="evidence" value="ECO:0007669"/>
    <property type="project" value="TreeGrafter"/>
</dbReference>
<dbReference type="AlphaFoldDB" id="A0A9W8DH53"/>
<evidence type="ECO:0000256" key="2">
    <source>
        <dbReference type="SAM" id="MobiDB-lite"/>
    </source>
</evidence>
<evidence type="ECO:0000313" key="4">
    <source>
        <dbReference type="EMBL" id="KAJ1908668.1"/>
    </source>
</evidence>
<evidence type="ECO:0000313" key="5">
    <source>
        <dbReference type="Proteomes" id="UP001150569"/>
    </source>
</evidence>
<name>A0A9W8DH53_9FUNG</name>
<keyword evidence="5" id="KW-1185">Reference proteome</keyword>
<feature type="region of interest" description="Disordered" evidence="2">
    <location>
        <begin position="662"/>
        <end position="757"/>
    </location>
</feature>
<dbReference type="PANTHER" id="PTHR16027">
    <property type="entry name" value="DILUTE DOMAIN-CONTAINING PROTEIN YPR089W"/>
    <property type="match status" value="1"/>
</dbReference>
<dbReference type="PROSITE" id="PS50088">
    <property type="entry name" value="ANK_REPEAT"/>
    <property type="match status" value="2"/>
</dbReference>
<dbReference type="PANTHER" id="PTHR16027:SF6">
    <property type="entry name" value="DILUTE DOMAIN-CONTAINING PROTEIN"/>
    <property type="match status" value="1"/>
</dbReference>
<dbReference type="OrthoDB" id="426293at2759"/>
<comment type="caution">
    <text evidence="4">The sequence shown here is derived from an EMBL/GenBank/DDBJ whole genome shotgun (WGS) entry which is preliminary data.</text>
</comment>
<dbReference type="PROSITE" id="PS51126">
    <property type="entry name" value="DILUTE"/>
    <property type="match status" value="1"/>
</dbReference>
<reference evidence="4" key="1">
    <citation type="submission" date="2022-07" db="EMBL/GenBank/DDBJ databases">
        <title>Phylogenomic reconstructions and comparative analyses of Kickxellomycotina fungi.</title>
        <authorList>
            <person name="Reynolds N.K."/>
            <person name="Stajich J.E."/>
            <person name="Barry K."/>
            <person name="Grigoriev I.V."/>
            <person name="Crous P."/>
            <person name="Smith M.E."/>
        </authorList>
    </citation>
    <scope>NUCLEOTIDE SEQUENCE</scope>
    <source>
        <strain evidence="4">RSA 861</strain>
    </source>
</reference>